<reference evidence="6 7" key="1">
    <citation type="journal article" date="2015" name="PLoS Pathog.">
        <title>Leptomonas seymouri: Adaptations to the Dixenous Life Cycle Analyzed by Genome Sequencing, Transcriptome Profiling and Co-infection with Leishmania donovani.</title>
        <authorList>
            <person name="Kraeva N."/>
            <person name="Butenko A."/>
            <person name="Hlavacova J."/>
            <person name="Kostygov A."/>
            <person name="Myskova J."/>
            <person name="Grybchuk D."/>
            <person name="Lestinova T."/>
            <person name="Votypka J."/>
            <person name="Volf P."/>
            <person name="Opperdoes F."/>
            <person name="Flegontov P."/>
            <person name="Lukes J."/>
            <person name="Yurchenko V."/>
        </authorList>
    </citation>
    <scope>NUCLEOTIDE SEQUENCE [LARGE SCALE GENOMIC DNA]</scope>
    <source>
        <strain evidence="6 7">ATCC 30220</strain>
    </source>
</reference>
<dbReference type="OMA" id="GPDEVMW"/>
<dbReference type="InterPro" id="IPR001680">
    <property type="entry name" value="WD40_rpt"/>
</dbReference>
<dbReference type="VEuPathDB" id="TriTrypDB:Lsey_0112_0240"/>
<evidence type="ECO:0000256" key="4">
    <source>
        <dbReference type="PROSITE-ProRule" id="PRU00221"/>
    </source>
</evidence>
<evidence type="ECO:0000256" key="2">
    <source>
        <dbReference type="ARBA" id="ARBA00022737"/>
    </source>
</evidence>
<dbReference type="AlphaFoldDB" id="A0A0N1PC28"/>
<keyword evidence="1 4" id="KW-0853">WD repeat</keyword>
<dbReference type="PROSITE" id="PS00678">
    <property type="entry name" value="WD_REPEATS_1"/>
    <property type="match status" value="2"/>
</dbReference>
<accession>A0A0N1PC28</accession>
<protein>
    <submittedName>
        <fullName evidence="6">Uncharacterized protein</fullName>
    </submittedName>
</protein>
<feature type="region of interest" description="Disordered" evidence="5">
    <location>
        <begin position="1"/>
        <end position="88"/>
    </location>
</feature>
<feature type="repeat" description="WD" evidence="4">
    <location>
        <begin position="317"/>
        <end position="350"/>
    </location>
</feature>
<dbReference type="PROSITE" id="PS50294">
    <property type="entry name" value="WD_REPEATS_REGION"/>
    <property type="match status" value="3"/>
</dbReference>
<feature type="compositionally biased region" description="Basic and acidic residues" evidence="5">
    <location>
        <begin position="1"/>
        <end position="11"/>
    </location>
</feature>
<dbReference type="Gene3D" id="2.130.10.10">
    <property type="entry name" value="YVTN repeat-like/Quinoprotein amine dehydrogenase"/>
    <property type="match status" value="3"/>
</dbReference>
<dbReference type="PANTHER" id="PTHR19857:SF8">
    <property type="entry name" value="ANGIO-ASSOCIATED MIGRATORY CELL PROTEIN"/>
    <property type="match status" value="1"/>
</dbReference>
<dbReference type="GO" id="GO:0005840">
    <property type="term" value="C:ribosome"/>
    <property type="evidence" value="ECO:0007669"/>
    <property type="project" value="UniProtKB-KW"/>
</dbReference>
<dbReference type="SMART" id="SM00320">
    <property type="entry name" value="WD40"/>
    <property type="match status" value="8"/>
</dbReference>
<dbReference type="PANTHER" id="PTHR19857">
    <property type="entry name" value="MITOCHONDRIAL DIVISION PROTEIN 1-RELATED"/>
    <property type="match status" value="1"/>
</dbReference>
<organism evidence="6 7">
    <name type="scientific">Leptomonas seymouri</name>
    <dbReference type="NCBI Taxonomy" id="5684"/>
    <lineage>
        <taxon>Eukaryota</taxon>
        <taxon>Discoba</taxon>
        <taxon>Euglenozoa</taxon>
        <taxon>Kinetoplastea</taxon>
        <taxon>Metakinetoplastina</taxon>
        <taxon>Trypanosomatida</taxon>
        <taxon>Trypanosomatidae</taxon>
        <taxon>Leishmaniinae</taxon>
        <taxon>Leptomonas</taxon>
    </lineage>
</organism>
<dbReference type="InterPro" id="IPR019775">
    <property type="entry name" value="WD40_repeat_CS"/>
</dbReference>
<feature type="compositionally biased region" description="Acidic residues" evidence="5">
    <location>
        <begin position="59"/>
        <end position="70"/>
    </location>
</feature>
<dbReference type="InterPro" id="IPR051179">
    <property type="entry name" value="WD_repeat_multifunction"/>
</dbReference>
<proteinExistence type="predicted"/>
<evidence type="ECO:0000313" key="6">
    <source>
        <dbReference type="EMBL" id="KPI86880.1"/>
    </source>
</evidence>
<keyword evidence="3" id="KW-0689">Ribosomal protein</keyword>
<feature type="repeat" description="WD" evidence="4">
    <location>
        <begin position="145"/>
        <end position="186"/>
    </location>
</feature>
<dbReference type="Proteomes" id="UP000038009">
    <property type="component" value="Unassembled WGS sequence"/>
</dbReference>
<dbReference type="EMBL" id="LJSK01000112">
    <property type="protein sequence ID" value="KPI86880.1"/>
    <property type="molecule type" value="Genomic_DNA"/>
</dbReference>
<dbReference type="Pfam" id="PF00400">
    <property type="entry name" value="WD40"/>
    <property type="match status" value="6"/>
</dbReference>
<feature type="compositionally biased region" description="Acidic residues" evidence="5">
    <location>
        <begin position="12"/>
        <end position="47"/>
    </location>
</feature>
<feature type="repeat" description="WD" evidence="4">
    <location>
        <begin position="187"/>
        <end position="228"/>
    </location>
</feature>
<name>A0A0N1PC28_LEPSE</name>
<dbReference type="CDD" id="cd00200">
    <property type="entry name" value="WD40"/>
    <property type="match status" value="1"/>
</dbReference>
<keyword evidence="3" id="KW-0687">Ribonucleoprotein</keyword>
<keyword evidence="2" id="KW-0677">Repeat</keyword>
<evidence type="ECO:0000256" key="1">
    <source>
        <dbReference type="ARBA" id="ARBA00022574"/>
    </source>
</evidence>
<dbReference type="InterPro" id="IPR015943">
    <property type="entry name" value="WD40/YVTN_repeat-like_dom_sf"/>
</dbReference>
<dbReference type="InterPro" id="IPR036322">
    <property type="entry name" value="WD40_repeat_dom_sf"/>
</dbReference>
<dbReference type="FunFam" id="2.130.10.10:FF:001621">
    <property type="entry name" value="Excision repair cross-complementation group 8"/>
    <property type="match status" value="1"/>
</dbReference>
<gene>
    <name evidence="6" type="ORF">ABL78_4070</name>
</gene>
<evidence type="ECO:0000256" key="5">
    <source>
        <dbReference type="SAM" id="MobiDB-lite"/>
    </source>
</evidence>
<comment type="caution">
    <text evidence="6">The sequence shown here is derived from an EMBL/GenBank/DDBJ whole genome shotgun (WGS) entry which is preliminary data.</text>
</comment>
<sequence length="437" mass="47177">MSYNGPRREGLGEDIEEGEEAFIDLEDPDVDILDESALPVDDDDQDSDSAVIDARGDVQENEEAQQDGDDPLPGAEMEDLNAAPDHEPERDDAFATFVAAEKKPLHAIAVHPQQPSVFAVAGEGEEIYVLEVADTATEPVLKATLKGHKDTISLLSFSPNGKWLASGSLDSTIGLWSTETWERVFSLADLSGEIMTLLWHPSSLLLAAGADDAQAAMWNVQKGTLVMYFVGHRGAITCTVWSPDVKKLVTGSSDGSVSVFNPKTGEQEANIVKDLSPDNAGVTALQFVNSDQCVLGCEDGTLHVISLRSGRVVTHLEELHEQAIESLALSENSRLLLTASCDARVIVWNVTDFTPRTILEVGESVIPALWSQSHLIAAGCSDGEVRVWDGRSSDQEPLSVLMGHRRMVLSLTTTPTVLASTSDDGTAKFFRFISSYV</sequence>
<evidence type="ECO:0000256" key="3">
    <source>
        <dbReference type="ARBA" id="ARBA00022980"/>
    </source>
</evidence>
<dbReference type="OrthoDB" id="10261640at2759"/>
<evidence type="ECO:0000313" key="7">
    <source>
        <dbReference type="Proteomes" id="UP000038009"/>
    </source>
</evidence>
<feature type="repeat" description="WD" evidence="4">
    <location>
        <begin position="229"/>
        <end position="270"/>
    </location>
</feature>
<dbReference type="PROSITE" id="PS50082">
    <property type="entry name" value="WD_REPEATS_2"/>
    <property type="match status" value="4"/>
</dbReference>
<keyword evidence="7" id="KW-1185">Reference proteome</keyword>
<dbReference type="SUPFAM" id="SSF50978">
    <property type="entry name" value="WD40 repeat-like"/>
    <property type="match status" value="1"/>
</dbReference>